<protein>
    <recommendedName>
        <fullName evidence="5">Ribonuclease VapC</fullName>
        <shortName evidence="5">RNase VapC</shortName>
        <ecNumber evidence="5">3.1.-.-</ecNumber>
    </recommendedName>
    <alternativeName>
        <fullName evidence="5">Toxin VapC</fullName>
    </alternativeName>
</protein>
<feature type="binding site" evidence="5">
    <location>
        <position position="99"/>
    </location>
    <ligand>
        <name>Mg(2+)</name>
        <dbReference type="ChEBI" id="CHEBI:18420"/>
    </ligand>
</feature>
<keyword evidence="3 5" id="KW-0479">Metal-binding</keyword>
<evidence type="ECO:0000256" key="5">
    <source>
        <dbReference type="HAMAP-Rule" id="MF_00265"/>
    </source>
</evidence>
<accession>A0ABX7WZE6</accession>
<evidence type="ECO:0000256" key="4">
    <source>
        <dbReference type="ARBA" id="ARBA00022801"/>
    </source>
</evidence>
<dbReference type="InterPro" id="IPR002716">
    <property type="entry name" value="PIN_dom"/>
</dbReference>
<keyword evidence="8" id="KW-1185">Reference proteome</keyword>
<evidence type="ECO:0000259" key="6">
    <source>
        <dbReference type="Pfam" id="PF01850"/>
    </source>
</evidence>
<dbReference type="InterPro" id="IPR029060">
    <property type="entry name" value="PIN-like_dom_sf"/>
</dbReference>
<dbReference type="EMBL" id="CP072801">
    <property type="protein sequence ID" value="QTR47693.1"/>
    <property type="molecule type" value="Genomic_DNA"/>
</dbReference>
<dbReference type="PANTHER" id="PTHR38826:SF5">
    <property type="entry name" value="RIBONUCLEASE VAPC13"/>
    <property type="match status" value="1"/>
</dbReference>
<dbReference type="InterPro" id="IPR022907">
    <property type="entry name" value="VapC_family"/>
</dbReference>
<evidence type="ECO:0000256" key="1">
    <source>
        <dbReference type="ARBA" id="ARBA00022649"/>
    </source>
</evidence>
<proteinExistence type="inferred from homology"/>
<dbReference type="EC" id="3.1.-.-" evidence="5"/>
<evidence type="ECO:0000313" key="8">
    <source>
        <dbReference type="Proteomes" id="UP000672039"/>
    </source>
</evidence>
<dbReference type="CDD" id="cd18692">
    <property type="entry name" value="PIN_VapC-like"/>
    <property type="match status" value="1"/>
</dbReference>
<keyword evidence="4 5" id="KW-0378">Hydrolase</keyword>
<comment type="function">
    <text evidence="5">Toxic component of a toxin-antitoxin (TA) system. An RNase.</text>
</comment>
<dbReference type="Gene3D" id="3.40.50.1010">
    <property type="entry name" value="5'-nuclease"/>
    <property type="match status" value="1"/>
</dbReference>
<reference evidence="7 8" key="1">
    <citation type="submission" date="2021-04" db="EMBL/GenBank/DDBJ databases">
        <title>Genomics, taxonomy and metabolism of representatives of sulfur bacteria of the genus Thiothrix: Thiothrix fructosivorans QT, Thiothrix unzii A1T and three new species, Thiothrix subterranea sp. nov., Thiothrix litoralis sp. nov. and 'Candidatus Thiothrix anitrata' sp. nov.</title>
        <authorList>
            <person name="Ravin N.V."/>
            <person name="Smolyakov D."/>
            <person name="Rudenko T.S."/>
            <person name="Mardanov A.V."/>
            <person name="Beletsky A.V."/>
            <person name="Markov N.D."/>
            <person name="Fomenkov A.I."/>
            <person name="Roberts R.J."/>
            <person name="Karnachuk O.V."/>
            <person name="Novikov A."/>
            <person name="Grabovich M.Y."/>
        </authorList>
    </citation>
    <scope>NUCLEOTIDE SEQUENCE [LARGE SCALE GENOMIC DNA]</scope>
    <source>
        <strain evidence="7 8">AS</strain>
    </source>
</reference>
<keyword evidence="5" id="KW-0800">Toxin</keyword>
<evidence type="ECO:0000256" key="2">
    <source>
        <dbReference type="ARBA" id="ARBA00022722"/>
    </source>
</evidence>
<keyword evidence="5" id="KW-0460">Magnesium</keyword>
<dbReference type="Pfam" id="PF01850">
    <property type="entry name" value="PIN"/>
    <property type="match status" value="1"/>
</dbReference>
<feature type="binding site" evidence="5">
    <location>
        <position position="9"/>
    </location>
    <ligand>
        <name>Mg(2+)</name>
        <dbReference type="ChEBI" id="CHEBI:18420"/>
    </ligand>
</feature>
<dbReference type="RefSeq" id="WP_210223941.1">
    <property type="nucleotide sequence ID" value="NZ_CP072801.1"/>
</dbReference>
<evidence type="ECO:0000256" key="3">
    <source>
        <dbReference type="ARBA" id="ARBA00022723"/>
    </source>
</evidence>
<keyword evidence="2 5" id="KW-0540">Nuclease</keyword>
<dbReference type="InterPro" id="IPR052106">
    <property type="entry name" value="PINc/VapC_TA"/>
</dbReference>
<feature type="domain" description="PIN" evidence="6">
    <location>
        <begin position="7"/>
        <end position="119"/>
    </location>
</feature>
<name>A0ABX7WZE6_9GAMM</name>
<comment type="cofactor">
    <cofactor evidence="5">
        <name>Mg(2+)</name>
        <dbReference type="ChEBI" id="CHEBI:18420"/>
    </cofactor>
</comment>
<keyword evidence="1 5" id="KW-1277">Toxin-antitoxin system</keyword>
<sequence>MSDRPFFLDTNILIYANTAQDPTKQEIAQRLVTSGDAMTSAQALNEFCNVLRRKFPDKFAEVEAVLQDIQVDVEVVPLTAEITKRAVAISKRYLLSFYDSLILAAASEYGCSAVLSEDLQHGFKLDTGLMVINPFL</sequence>
<organism evidence="7 8">
    <name type="scientific">Thiothrix litoralis</name>
    <dbReference type="NCBI Taxonomy" id="2891210"/>
    <lineage>
        <taxon>Bacteria</taxon>
        <taxon>Pseudomonadati</taxon>
        <taxon>Pseudomonadota</taxon>
        <taxon>Gammaproteobacteria</taxon>
        <taxon>Thiotrichales</taxon>
        <taxon>Thiotrichaceae</taxon>
        <taxon>Thiothrix</taxon>
    </lineage>
</organism>
<dbReference type="SUPFAM" id="SSF88723">
    <property type="entry name" value="PIN domain-like"/>
    <property type="match status" value="1"/>
</dbReference>
<comment type="similarity">
    <text evidence="5">Belongs to the PINc/VapC protein family.</text>
</comment>
<dbReference type="Proteomes" id="UP000672039">
    <property type="component" value="Chromosome"/>
</dbReference>
<dbReference type="HAMAP" id="MF_00265">
    <property type="entry name" value="VapC_Nob1"/>
    <property type="match status" value="1"/>
</dbReference>
<gene>
    <name evidence="5" type="primary">vapC</name>
    <name evidence="7" type="ORF">J9253_07175</name>
</gene>
<evidence type="ECO:0000313" key="7">
    <source>
        <dbReference type="EMBL" id="QTR47693.1"/>
    </source>
</evidence>
<dbReference type="PANTHER" id="PTHR38826">
    <property type="entry name" value="RIBONUCLEASE VAPC13"/>
    <property type="match status" value="1"/>
</dbReference>